<dbReference type="eggNOG" id="KOG1665">
    <property type="taxonomic scope" value="Eukaryota"/>
</dbReference>
<name>A0A0D3IRG2_EMIH1</name>
<dbReference type="EnsemblProtists" id="EOD13847">
    <property type="protein sequence ID" value="EOD13847"/>
    <property type="gene ID" value="EMIHUDRAFT_451916"/>
</dbReference>
<dbReference type="HOGENOM" id="CLU_607548_0_0_1"/>
<dbReference type="PANTHER" id="PTHR14136">
    <property type="entry name" value="BTB_POZ DOMAIN-CONTAINING PROTEIN KCTD9"/>
    <property type="match status" value="1"/>
</dbReference>
<dbReference type="STRING" id="2903.R1BVT4"/>
<evidence type="ECO:0000313" key="2">
    <source>
        <dbReference type="Proteomes" id="UP000013827"/>
    </source>
</evidence>
<protein>
    <recommendedName>
        <fullName evidence="3">Pentapeptide repeat-containing protein</fullName>
    </recommendedName>
</protein>
<dbReference type="Pfam" id="PF00805">
    <property type="entry name" value="Pentapeptide"/>
    <property type="match status" value="4"/>
</dbReference>
<dbReference type="InterPro" id="IPR051082">
    <property type="entry name" value="Pentapeptide-BTB/POZ_domain"/>
</dbReference>
<organism evidence="1 2">
    <name type="scientific">Emiliania huxleyi (strain CCMP1516)</name>
    <dbReference type="NCBI Taxonomy" id="280463"/>
    <lineage>
        <taxon>Eukaryota</taxon>
        <taxon>Haptista</taxon>
        <taxon>Haptophyta</taxon>
        <taxon>Prymnesiophyceae</taxon>
        <taxon>Isochrysidales</taxon>
        <taxon>Noelaerhabdaceae</taxon>
        <taxon>Emiliania</taxon>
    </lineage>
</organism>
<sequence>MSSAFRTWASRFNPQAGRLSHGRREHRLLRGVVERELHREAISHVLPSGHAACRIRPNYCDPASSSIRVSHAPDGGERSWILLCSGKEVAKMESGGSSEARSFTAIASPGAGCELLMRDSYGDGWNGATWTGLGQVITFPQPNDALTQSRGWSRPGQFRAVSFTGAGSDFSRCVGSPELHLRRADLRGLDLRLSTFTGVDLSGAKLDGALLGEANFISANLSGASLADFTGSDLTRADFGGARMKGVTLKFVVKGVGAIFDKADLRGAQITDSFLTHSSWAMEDMRLMGSSFVGTDMSGTKLVDARMQNSTITHTSFVGANLAGPCDLSGAAIHNSSFRGAFLSGVRLIGVSAQGVDFGSAYLGLADLKYAELQNTTFRAATVTDARFDHANVSGADFTDSVGLEKAWFGKVVGSPRLGGYSVVIGPGPKWSVSKMTALVGATPTAIPIAG</sequence>
<reference evidence="2" key="1">
    <citation type="journal article" date="2013" name="Nature">
        <title>Pan genome of the phytoplankton Emiliania underpins its global distribution.</title>
        <authorList>
            <person name="Read B.A."/>
            <person name="Kegel J."/>
            <person name="Klute M.J."/>
            <person name="Kuo A."/>
            <person name="Lefebvre S.C."/>
            <person name="Maumus F."/>
            <person name="Mayer C."/>
            <person name="Miller J."/>
            <person name="Monier A."/>
            <person name="Salamov A."/>
            <person name="Young J."/>
            <person name="Aguilar M."/>
            <person name="Claverie J.M."/>
            <person name="Frickenhaus S."/>
            <person name="Gonzalez K."/>
            <person name="Herman E.K."/>
            <person name="Lin Y.C."/>
            <person name="Napier J."/>
            <person name="Ogata H."/>
            <person name="Sarno A.F."/>
            <person name="Shmutz J."/>
            <person name="Schroeder D."/>
            <person name="de Vargas C."/>
            <person name="Verret F."/>
            <person name="von Dassow P."/>
            <person name="Valentin K."/>
            <person name="Van de Peer Y."/>
            <person name="Wheeler G."/>
            <person name="Dacks J.B."/>
            <person name="Delwiche C.F."/>
            <person name="Dyhrman S.T."/>
            <person name="Glockner G."/>
            <person name="John U."/>
            <person name="Richards T."/>
            <person name="Worden A.Z."/>
            <person name="Zhang X."/>
            <person name="Grigoriev I.V."/>
            <person name="Allen A.E."/>
            <person name="Bidle K."/>
            <person name="Borodovsky M."/>
            <person name="Bowler C."/>
            <person name="Brownlee C."/>
            <person name="Cock J.M."/>
            <person name="Elias M."/>
            <person name="Gladyshev V.N."/>
            <person name="Groth M."/>
            <person name="Guda C."/>
            <person name="Hadaegh A."/>
            <person name="Iglesias-Rodriguez M.D."/>
            <person name="Jenkins J."/>
            <person name="Jones B.M."/>
            <person name="Lawson T."/>
            <person name="Leese F."/>
            <person name="Lindquist E."/>
            <person name="Lobanov A."/>
            <person name="Lomsadze A."/>
            <person name="Malik S.B."/>
            <person name="Marsh M.E."/>
            <person name="Mackinder L."/>
            <person name="Mock T."/>
            <person name="Mueller-Roeber B."/>
            <person name="Pagarete A."/>
            <person name="Parker M."/>
            <person name="Probert I."/>
            <person name="Quesneville H."/>
            <person name="Raines C."/>
            <person name="Rensing S.A."/>
            <person name="Riano-Pachon D.M."/>
            <person name="Richier S."/>
            <person name="Rokitta S."/>
            <person name="Shiraiwa Y."/>
            <person name="Soanes D.M."/>
            <person name="van der Giezen M."/>
            <person name="Wahlund T.M."/>
            <person name="Williams B."/>
            <person name="Wilson W."/>
            <person name="Wolfe G."/>
            <person name="Wurch L.L."/>
        </authorList>
    </citation>
    <scope>NUCLEOTIDE SEQUENCE</scope>
</reference>
<dbReference type="AlphaFoldDB" id="A0A0D3IRG2"/>
<dbReference type="KEGG" id="ehx:EMIHUDRAFT_451916"/>
<dbReference type="InterPro" id="IPR001646">
    <property type="entry name" value="5peptide_repeat"/>
</dbReference>
<dbReference type="GeneID" id="17259994"/>
<evidence type="ECO:0000313" key="1">
    <source>
        <dbReference type="EnsemblProtists" id="EOD13847"/>
    </source>
</evidence>
<proteinExistence type="predicted"/>
<dbReference type="PaxDb" id="2903-EOD13847"/>
<dbReference type="PANTHER" id="PTHR14136:SF17">
    <property type="entry name" value="BTB_POZ DOMAIN-CONTAINING PROTEIN KCTD9"/>
    <property type="match status" value="1"/>
</dbReference>
<reference evidence="1" key="2">
    <citation type="submission" date="2024-10" db="UniProtKB">
        <authorList>
            <consortium name="EnsemblProtists"/>
        </authorList>
    </citation>
    <scope>IDENTIFICATION</scope>
</reference>
<keyword evidence="2" id="KW-1185">Reference proteome</keyword>
<dbReference type="SUPFAM" id="SSF141571">
    <property type="entry name" value="Pentapeptide repeat-like"/>
    <property type="match status" value="2"/>
</dbReference>
<accession>A0A0D3IRG2</accession>
<evidence type="ECO:0008006" key="3">
    <source>
        <dbReference type="Google" id="ProtNLM"/>
    </source>
</evidence>
<dbReference type="Proteomes" id="UP000013827">
    <property type="component" value="Unassembled WGS sequence"/>
</dbReference>
<dbReference type="Gene3D" id="2.160.20.80">
    <property type="entry name" value="E3 ubiquitin-protein ligase SopA"/>
    <property type="match status" value="2"/>
</dbReference>
<dbReference type="RefSeq" id="XP_005766276.1">
    <property type="nucleotide sequence ID" value="XM_005766219.1"/>
</dbReference>